<evidence type="ECO:0000256" key="2">
    <source>
        <dbReference type="ARBA" id="ARBA00022490"/>
    </source>
</evidence>
<keyword evidence="2 9" id="KW-0963">Cytoplasm</keyword>
<dbReference type="PANTHER" id="PTHR23135:SF4">
    <property type="entry name" value="UDP-N-ACETYLMURAMOYL-L-ALANYL-D-GLUTAMATE--2,6-DIAMINOPIMELATE LIGASE MURE HOMOLOG, CHLOROPLASTIC"/>
    <property type="match status" value="1"/>
</dbReference>
<keyword evidence="7 9" id="KW-0573">Peptidoglycan synthesis</keyword>
<comment type="subcellular location">
    <subcellularLocation>
        <location evidence="9 10">Cytoplasm</location>
    </subcellularLocation>
</comment>
<dbReference type="EC" id="6.3.2.13" evidence="9"/>
<dbReference type="PROSITE" id="PS01011">
    <property type="entry name" value="FOLYLPOLYGLU_SYNT_1"/>
    <property type="match status" value="1"/>
</dbReference>
<dbReference type="SUPFAM" id="SSF53244">
    <property type="entry name" value="MurD-like peptide ligases, peptide-binding domain"/>
    <property type="match status" value="1"/>
</dbReference>
<evidence type="ECO:0000256" key="8">
    <source>
        <dbReference type="ARBA" id="ARBA00023316"/>
    </source>
</evidence>
<comment type="similarity">
    <text evidence="1 9">Belongs to the MurCDEF family. MurE subfamily.</text>
</comment>
<evidence type="ECO:0000313" key="14">
    <source>
        <dbReference type="Proteomes" id="UP001447842"/>
    </source>
</evidence>
<evidence type="ECO:0000256" key="5">
    <source>
        <dbReference type="ARBA" id="ARBA00022840"/>
    </source>
</evidence>
<comment type="catalytic activity">
    <reaction evidence="9">
        <text>UDP-N-acetyl-alpha-D-muramoyl-L-alanyl-D-glutamate + meso-2,6-diaminopimelate + ATP = UDP-N-acetyl-alpha-D-muramoyl-L-alanyl-gamma-D-glutamyl-meso-2,6-diaminopimelate + ADP + phosphate + H(+)</text>
        <dbReference type="Rhea" id="RHEA:23676"/>
        <dbReference type="ChEBI" id="CHEBI:15378"/>
        <dbReference type="ChEBI" id="CHEBI:30616"/>
        <dbReference type="ChEBI" id="CHEBI:43474"/>
        <dbReference type="ChEBI" id="CHEBI:57791"/>
        <dbReference type="ChEBI" id="CHEBI:83900"/>
        <dbReference type="ChEBI" id="CHEBI:83905"/>
        <dbReference type="ChEBI" id="CHEBI:456216"/>
        <dbReference type="EC" id="6.3.2.13"/>
    </reaction>
</comment>
<feature type="domain" description="Mur ligase C-terminal" evidence="11">
    <location>
        <begin position="283"/>
        <end position="404"/>
    </location>
</feature>
<keyword evidence="9" id="KW-0460">Magnesium</keyword>
<name>A0ABZ3H9X3_9BACT</name>
<comment type="PTM">
    <text evidence="9">Carboxylation is probably crucial for Mg(2+) binding and, consequently, for the gamma-phosphate positioning of ATP.</text>
</comment>
<feature type="binding site" evidence="9">
    <location>
        <position position="139"/>
    </location>
    <ligand>
        <name>UDP-N-acetyl-alpha-D-muramoyl-L-alanyl-D-glutamate</name>
        <dbReference type="ChEBI" id="CHEBI:83900"/>
    </ligand>
</feature>
<dbReference type="NCBIfam" id="TIGR01085">
    <property type="entry name" value="murE"/>
    <property type="match status" value="1"/>
</dbReference>
<evidence type="ECO:0000256" key="6">
    <source>
        <dbReference type="ARBA" id="ARBA00022960"/>
    </source>
</evidence>
<dbReference type="RefSeq" id="WP_345972515.1">
    <property type="nucleotide sequence ID" value="NZ_CP147920.1"/>
</dbReference>
<dbReference type="Gene3D" id="3.40.1190.10">
    <property type="entry name" value="Mur-like, catalytic domain"/>
    <property type="match status" value="1"/>
</dbReference>
<feature type="binding site" evidence="9">
    <location>
        <position position="327"/>
    </location>
    <ligand>
        <name>meso-2,6-diaminopimelate</name>
        <dbReference type="ChEBI" id="CHEBI:57791"/>
    </ligand>
</feature>
<keyword evidence="8 9" id="KW-0961">Cell wall biogenesis/degradation</keyword>
<comment type="pathway">
    <text evidence="9 10">Cell wall biogenesis; peptidoglycan biosynthesis.</text>
</comment>
<feature type="domain" description="Mur ligase central" evidence="12">
    <location>
        <begin position="67"/>
        <end position="260"/>
    </location>
</feature>
<dbReference type="GO" id="GO:0008765">
    <property type="term" value="F:UDP-N-acetylmuramoylalanyl-D-glutamate-2,6-diaminopimelate ligase activity"/>
    <property type="evidence" value="ECO:0007669"/>
    <property type="project" value="UniProtKB-EC"/>
</dbReference>
<evidence type="ECO:0000256" key="3">
    <source>
        <dbReference type="ARBA" id="ARBA00022598"/>
    </source>
</evidence>
<dbReference type="SUPFAM" id="SSF53623">
    <property type="entry name" value="MurD-like peptide ligases, catalytic domain"/>
    <property type="match status" value="1"/>
</dbReference>
<feature type="binding site" evidence="9">
    <location>
        <begin position="69"/>
        <end position="75"/>
    </location>
    <ligand>
        <name>ATP</name>
        <dbReference type="ChEBI" id="CHEBI:30616"/>
    </ligand>
</feature>
<dbReference type="InterPro" id="IPR018109">
    <property type="entry name" value="Folylpolyglutamate_synth_CS"/>
</dbReference>
<keyword evidence="9 10" id="KW-0132">Cell division</keyword>
<feature type="binding site" evidence="9">
    <location>
        <position position="406"/>
    </location>
    <ligand>
        <name>meso-2,6-diaminopimelate</name>
        <dbReference type="ChEBI" id="CHEBI:57791"/>
    </ligand>
</feature>
<dbReference type="Pfam" id="PF02875">
    <property type="entry name" value="Mur_ligase_C"/>
    <property type="match status" value="1"/>
</dbReference>
<evidence type="ECO:0000256" key="1">
    <source>
        <dbReference type="ARBA" id="ARBA00005898"/>
    </source>
</evidence>
<accession>A0ABZ3H9X3</accession>
<dbReference type="InterPro" id="IPR036565">
    <property type="entry name" value="Mur-like_cat_sf"/>
</dbReference>
<reference evidence="13 14" key="1">
    <citation type="submission" date="2024-03" db="EMBL/GenBank/DDBJ databases">
        <title>Sulfurimonas sp. HSL3-1.</title>
        <authorList>
            <person name="Wang S."/>
        </authorList>
    </citation>
    <scope>NUCLEOTIDE SEQUENCE [LARGE SCALE GENOMIC DNA]</scope>
    <source>
        <strain evidence="13 14">HSL3-1</strain>
    </source>
</reference>
<dbReference type="InterPro" id="IPR036615">
    <property type="entry name" value="Mur_ligase_C_dom_sf"/>
</dbReference>
<feature type="short sequence motif" description="Meso-diaminopimelate recognition motif" evidence="9">
    <location>
        <begin position="351"/>
        <end position="354"/>
    </location>
</feature>
<keyword evidence="6 9" id="KW-0133">Cell shape</keyword>
<evidence type="ECO:0000256" key="10">
    <source>
        <dbReference type="RuleBase" id="RU004135"/>
    </source>
</evidence>
<feature type="binding site" evidence="9">
    <location>
        <position position="17"/>
    </location>
    <ligand>
        <name>UDP-N-acetyl-alpha-D-muramoyl-L-alanyl-D-glutamate</name>
        <dbReference type="ChEBI" id="CHEBI:83900"/>
    </ligand>
</feature>
<sequence>MKIALPDQPFRFVTENSAECDAETAFVLTGLNRRYLDDAKARGAHSIISPADVAPLFGLDRINVIGITGTNGKTTTASAIYSILLDLGHKAAMQGTRGFFMNDTVVEGKSLTTPTLLETYRHIYQAVAAGCEYFVMEVSSHAIVQARAEGIDFALKILTNITQDHLDYHETLEEYVRVKNSFFADEGKKLINKDEAKADFNIKNAFTYGAENPATYKVVAYSLNDGISAVVQHFGKIHTFHSPMHGFFNVYNLTAAVAAVHLVTGDDLEAVCDAVGGFAGVSGRMEVVSESPLVIVDFAHTPDGMAQVLNALKEKEMLVVFGAGGDRDRSKRPLMGRVAENLAKKVFVTSDNPRSEDPDAIIADILGGMTYPEKAVVEPNRKAAIAMALSARSGDEVVVVLGKGDEQYQIIYDKQFPFDDREVIRSLLSEV</sequence>
<evidence type="ECO:0000256" key="4">
    <source>
        <dbReference type="ARBA" id="ARBA00022741"/>
    </source>
</evidence>
<keyword evidence="9 10" id="KW-0131">Cell cycle</keyword>
<feature type="modified residue" description="N6-carboxylysine" evidence="9">
    <location>
        <position position="179"/>
    </location>
</feature>
<dbReference type="InterPro" id="IPR005761">
    <property type="entry name" value="UDP-N-AcMur-Glu-dNH2Pim_ligase"/>
</dbReference>
<evidence type="ECO:0000259" key="11">
    <source>
        <dbReference type="Pfam" id="PF02875"/>
    </source>
</evidence>
<feature type="binding site" evidence="9">
    <location>
        <begin position="351"/>
        <end position="354"/>
    </location>
    <ligand>
        <name>meso-2,6-diaminopimelate</name>
        <dbReference type="ChEBI" id="CHEBI:57791"/>
    </ligand>
</feature>
<keyword evidence="14" id="KW-1185">Reference proteome</keyword>
<dbReference type="Proteomes" id="UP001447842">
    <property type="component" value="Chromosome"/>
</dbReference>
<keyword evidence="4 9" id="KW-0547">Nucleotide-binding</keyword>
<dbReference type="HAMAP" id="MF_00208">
    <property type="entry name" value="MurE"/>
    <property type="match status" value="1"/>
</dbReference>
<keyword evidence="5 9" id="KW-0067">ATP-binding</keyword>
<feature type="binding site" evidence="9">
    <location>
        <position position="147"/>
    </location>
    <ligand>
        <name>UDP-N-acetyl-alpha-D-muramoyl-L-alanyl-D-glutamate</name>
        <dbReference type="ChEBI" id="CHEBI:83900"/>
    </ligand>
</feature>
<organism evidence="13 14">
    <name type="scientific">Sulfurimonas diazotrophicus</name>
    <dbReference type="NCBI Taxonomy" id="3131939"/>
    <lineage>
        <taxon>Bacteria</taxon>
        <taxon>Pseudomonadati</taxon>
        <taxon>Campylobacterota</taxon>
        <taxon>Epsilonproteobacteria</taxon>
        <taxon>Campylobacterales</taxon>
        <taxon>Sulfurimonadaceae</taxon>
        <taxon>Sulfurimonas</taxon>
    </lineage>
</organism>
<evidence type="ECO:0000259" key="12">
    <source>
        <dbReference type="Pfam" id="PF08245"/>
    </source>
</evidence>
<dbReference type="EMBL" id="CP147920">
    <property type="protein sequence ID" value="XAU14893.1"/>
    <property type="molecule type" value="Genomic_DNA"/>
</dbReference>
<evidence type="ECO:0000256" key="7">
    <source>
        <dbReference type="ARBA" id="ARBA00022984"/>
    </source>
</evidence>
<feature type="binding site" evidence="9">
    <location>
        <position position="402"/>
    </location>
    <ligand>
        <name>meso-2,6-diaminopimelate</name>
        <dbReference type="ChEBI" id="CHEBI:57791"/>
    </ligand>
</feature>
<proteinExistence type="inferred from homology"/>
<evidence type="ECO:0000313" key="13">
    <source>
        <dbReference type="EMBL" id="XAU14893.1"/>
    </source>
</evidence>
<feature type="binding site" evidence="9">
    <location>
        <begin position="112"/>
        <end position="113"/>
    </location>
    <ligand>
        <name>UDP-N-acetyl-alpha-D-muramoyl-L-alanyl-D-glutamate</name>
        <dbReference type="ChEBI" id="CHEBI:83900"/>
    </ligand>
</feature>
<comment type="caution">
    <text evidence="9">Lacks conserved residue(s) required for the propagation of feature annotation.</text>
</comment>
<dbReference type="PANTHER" id="PTHR23135">
    <property type="entry name" value="MUR LIGASE FAMILY MEMBER"/>
    <property type="match status" value="1"/>
</dbReference>
<evidence type="ECO:0000256" key="9">
    <source>
        <dbReference type="HAMAP-Rule" id="MF_00208"/>
    </source>
</evidence>
<dbReference type="InterPro" id="IPR004101">
    <property type="entry name" value="Mur_ligase_C"/>
</dbReference>
<dbReference type="NCBIfam" id="NF001126">
    <property type="entry name" value="PRK00139.1-4"/>
    <property type="match status" value="1"/>
</dbReference>
<protein>
    <recommendedName>
        <fullName evidence="9">UDP-N-acetylmuramoyl-L-alanyl-D-glutamate--2,6-diaminopimelate ligase</fullName>
        <ecNumber evidence="9">6.3.2.13</ecNumber>
    </recommendedName>
    <alternativeName>
        <fullName evidence="9">Meso-A2pm-adding enzyme</fullName>
    </alternativeName>
    <alternativeName>
        <fullName evidence="9">Meso-diaminopimelate-adding enzyme</fullName>
    </alternativeName>
    <alternativeName>
        <fullName evidence="9">UDP-MurNAc-L-Ala-D-Glu:meso-diaminopimelate ligase</fullName>
    </alternativeName>
    <alternativeName>
        <fullName evidence="9">UDP-MurNAc-tripeptide synthetase</fullName>
    </alternativeName>
    <alternativeName>
        <fullName evidence="9">UDP-N-acetylmuramyl-tripeptide synthetase</fullName>
    </alternativeName>
</protein>
<dbReference type="InterPro" id="IPR013221">
    <property type="entry name" value="Mur_ligase_cen"/>
</dbReference>
<comment type="function">
    <text evidence="9">Catalyzes the addition of meso-diaminopimelic acid to the nucleotide precursor UDP-N-acetylmuramoyl-L-alanyl-D-glutamate (UMAG) in the biosynthesis of bacterial cell-wall peptidoglycan.</text>
</comment>
<feature type="binding site" evidence="9">
    <location>
        <position position="145"/>
    </location>
    <ligand>
        <name>UDP-N-acetyl-alpha-D-muramoyl-L-alanyl-D-glutamate</name>
        <dbReference type="ChEBI" id="CHEBI:83900"/>
    </ligand>
</feature>
<keyword evidence="3 9" id="KW-0436">Ligase</keyword>
<dbReference type="Gene3D" id="3.90.190.20">
    <property type="entry name" value="Mur ligase, C-terminal domain"/>
    <property type="match status" value="1"/>
</dbReference>
<comment type="cofactor">
    <cofactor evidence="9">
        <name>Mg(2+)</name>
        <dbReference type="ChEBI" id="CHEBI:18420"/>
    </cofactor>
</comment>
<gene>
    <name evidence="9" type="primary">murE</name>
    <name evidence="13" type="ORF">WCY31_11695</name>
</gene>
<dbReference type="Pfam" id="PF08245">
    <property type="entry name" value="Mur_ligase_M"/>
    <property type="match status" value="1"/>
</dbReference>